<keyword evidence="1" id="KW-0614">Plasmid</keyword>
<dbReference type="SUPFAM" id="SSF143011">
    <property type="entry name" value="RelE-like"/>
    <property type="match status" value="1"/>
</dbReference>
<evidence type="ECO:0000313" key="2">
    <source>
        <dbReference type="Proteomes" id="UP000663901"/>
    </source>
</evidence>
<sequence length="101" mass="11238">MMMVSGAKKEFANLGNVKVQGAFAVDLDLMMNRKAPLSSSKALNGLGKGVFELRKNGRPAYRLVYTIKDDTIYVLHVYSKTADGTPKAHEETIKKRYKMIA</sequence>
<dbReference type="AlphaFoldDB" id="A0A8A4KAT6"/>
<dbReference type="Proteomes" id="UP000663901">
    <property type="component" value="Plasmid pOC5aC"/>
</dbReference>
<dbReference type="EMBL" id="CP059086">
    <property type="protein sequence ID" value="QTC48552.1"/>
    <property type="molecule type" value="Genomic_DNA"/>
</dbReference>
<dbReference type="InterPro" id="IPR035093">
    <property type="entry name" value="RelE/ParE_toxin_dom_sf"/>
</dbReference>
<dbReference type="Pfam" id="PF05973">
    <property type="entry name" value="Gp49"/>
    <property type="match status" value="1"/>
</dbReference>
<protein>
    <submittedName>
        <fullName evidence="1">Type II toxin-antitoxin system RelE/ParE family toxin</fullName>
    </submittedName>
</protein>
<gene>
    <name evidence="1" type="ORF">H0Z12_22885</name>
</gene>
<geneLocation type="plasmid" evidence="1 2">
    <name>pOC5aC</name>
</geneLocation>
<dbReference type="InterPro" id="IPR009241">
    <property type="entry name" value="HigB-like"/>
</dbReference>
<accession>A0A8A4KAT6</accession>
<proteinExistence type="predicted"/>
<reference evidence="1" key="1">
    <citation type="submission" date="2020-07" db="EMBL/GenBank/DDBJ databases">
        <title>Genome Sequences for Panteoa spp. that cause Center Rot in Onions.</title>
        <authorList>
            <person name="Asselin J.A."/>
            <person name="Helmann T."/>
            <person name="Beer S."/>
            <person name="Stodghill P."/>
        </authorList>
    </citation>
    <scope>NUCLEOTIDE SEQUENCE</scope>
    <source>
        <strain evidence="1">OC5a</strain>
        <plasmid evidence="1">pOC5aC</plasmid>
    </source>
</reference>
<name>A0A8A4KAT6_PANAN</name>
<organism evidence="1 2">
    <name type="scientific">Pantoea ananas</name>
    <name type="common">Erwinia uredovora</name>
    <dbReference type="NCBI Taxonomy" id="553"/>
    <lineage>
        <taxon>Bacteria</taxon>
        <taxon>Pseudomonadati</taxon>
        <taxon>Pseudomonadota</taxon>
        <taxon>Gammaproteobacteria</taxon>
        <taxon>Enterobacterales</taxon>
        <taxon>Erwiniaceae</taxon>
        <taxon>Pantoea</taxon>
    </lineage>
</organism>
<evidence type="ECO:0000313" key="1">
    <source>
        <dbReference type="EMBL" id="QTC48552.1"/>
    </source>
</evidence>